<keyword evidence="1" id="KW-0805">Transcription regulation</keyword>
<dbReference type="InterPro" id="IPR050109">
    <property type="entry name" value="HTH-type_TetR-like_transc_reg"/>
</dbReference>
<dbReference type="InterPro" id="IPR036271">
    <property type="entry name" value="Tet_transcr_reg_TetR-rel_C_sf"/>
</dbReference>
<evidence type="ECO:0000313" key="7">
    <source>
        <dbReference type="EMBL" id="RKT54839.1"/>
    </source>
</evidence>
<evidence type="ECO:0000256" key="2">
    <source>
        <dbReference type="ARBA" id="ARBA00023125"/>
    </source>
</evidence>
<proteinExistence type="predicted"/>
<evidence type="ECO:0000256" key="1">
    <source>
        <dbReference type="ARBA" id="ARBA00023015"/>
    </source>
</evidence>
<keyword evidence="8" id="KW-1185">Reference proteome</keyword>
<dbReference type="Gene3D" id="1.10.357.10">
    <property type="entry name" value="Tetracycline Repressor, domain 2"/>
    <property type="match status" value="1"/>
</dbReference>
<dbReference type="SUPFAM" id="SSF48498">
    <property type="entry name" value="Tetracyclin repressor-like, C-terminal domain"/>
    <property type="match status" value="1"/>
</dbReference>
<dbReference type="Pfam" id="PF00440">
    <property type="entry name" value="TetR_N"/>
    <property type="match status" value="1"/>
</dbReference>
<dbReference type="GO" id="GO:0003700">
    <property type="term" value="F:DNA-binding transcription factor activity"/>
    <property type="evidence" value="ECO:0007669"/>
    <property type="project" value="TreeGrafter"/>
</dbReference>
<evidence type="ECO:0000256" key="4">
    <source>
        <dbReference type="PROSITE-ProRule" id="PRU00335"/>
    </source>
</evidence>
<dbReference type="InterPro" id="IPR004111">
    <property type="entry name" value="Repressor_TetR_C"/>
</dbReference>
<dbReference type="PANTHER" id="PTHR30055">
    <property type="entry name" value="HTH-TYPE TRANSCRIPTIONAL REGULATOR RUTR"/>
    <property type="match status" value="1"/>
</dbReference>
<dbReference type="Pfam" id="PF02909">
    <property type="entry name" value="TetR_C_1"/>
    <property type="match status" value="1"/>
</dbReference>
<feature type="DNA-binding region" description="H-T-H motif" evidence="4">
    <location>
        <begin position="48"/>
        <end position="67"/>
    </location>
</feature>
<feature type="domain" description="HTH tetR-type" evidence="6">
    <location>
        <begin position="25"/>
        <end position="85"/>
    </location>
</feature>
<reference evidence="7 8" key="1">
    <citation type="submission" date="2018-10" db="EMBL/GenBank/DDBJ databases">
        <title>Sequencing the genomes of 1000 actinobacteria strains.</title>
        <authorList>
            <person name="Klenk H.-P."/>
        </authorList>
    </citation>
    <scope>NUCLEOTIDE SEQUENCE [LARGE SCALE GENOMIC DNA]</scope>
    <source>
        <strain evidence="7 8">DSM 43800</strain>
    </source>
</reference>
<dbReference type="RefSeq" id="WP_121006648.1">
    <property type="nucleotide sequence ID" value="NZ_RBXO01000001.1"/>
</dbReference>
<keyword evidence="3" id="KW-0804">Transcription</keyword>
<evidence type="ECO:0000256" key="3">
    <source>
        <dbReference type="ARBA" id="ARBA00023163"/>
    </source>
</evidence>
<sequence length="238" mass="26255">MNAKNQALDLLWNPDRRPSRGPRRGLTMDRIVAAAIEVVEAEGLAALSMRRVATQLGVGTASLYTYLPGKTELAALMLDAMAAEDPLPHEWPGDWRAKLTACARADWVGFRSHPWVLHLLATTPAPGPNALRWLDSALSVLADTGLTESEKMAVIESVDAYVRGLARLQIDTDAHAENPEELRERDAELGRLVDFDRYPALLRALREGVAPWSGDQFEFGLQRLLDGVEALIEARAKR</sequence>
<dbReference type="Proteomes" id="UP000282084">
    <property type="component" value="Unassembled WGS sequence"/>
</dbReference>
<protein>
    <submittedName>
        <fullName evidence="7">TetR family transcriptional regulator</fullName>
    </submittedName>
</protein>
<evidence type="ECO:0000256" key="5">
    <source>
        <dbReference type="SAM" id="MobiDB-lite"/>
    </source>
</evidence>
<evidence type="ECO:0000313" key="8">
    <source>
        <dbReference type="Proteomes" id="UP000282084"/>
    </source>
</evidence>
<dbReference type="AlphaFoldDB" id="A0A495W049"/>
<comment type="caution">
    <text evidence="7">The sequence shown here is derived from an EMBL/GenBank/DDBJ whole genome shotgun (WGS) entry which is preliminary data.</text>
</comment>
<feature type="region of interest" description="Disordered" evidence="5">
    <location>
        <begin position="1"/>
        <end position="24"/>
    </location>
</feature>
<dbReference type="SUPFAM" id="SSF46689">
    <property type="entry name" value="Homeodomain-like"/>
    <property type="match status" value="1"/>
</dbReference>
<dbReference type="PROSITE" id="PS50977">
    <property type="entry name" value="HTH_TETR_2"/>
    <property type="match status" value="1"/>
</dbReference>
<organism evidence="7 8">
    <name type="scientific">Saccharothrix australiensis</name>
    <dbReference type="NCBI Taxonomy" id="2072"/>
    <lineage>
        <taxon>Bacteria</taxon>
        <taxon>Bacillati</taxon>
        <taxon>Actinomycetota</taxon>
        <taxon>Actinomycetes</taxon>
        <taxon>Pseudonocardiales</taxon>
        <taxon>Pseudonocardiaceae</taxon>
        <taxon>Saccharothrix</taxon>
    </lineage>
</organism>
<keyword evidence="2 4" id="KW-0238">DNA-binding</keyword>
<dbReference type="GO" id="GO:0045892">
    <property type="term" value="P:negative regulation of DNA-templated transcription"/>
    <property type="evidence" value="ECO:0007669"/>
    <property type="project" value="InterPro"/>
</dbReference>
<dbReference type="InterPro" id="IPR009057">
    <property type="entry name" value="Homeodomain-like_sf"/>
</dbReference>
<name>A0A495W049_9PSEU</name>
<dbReference type="InterPro" id="IPR001647">
    <property type="entry name" value="HTH_TetR"/>
</dbReference>
<dbReference type="OrthoDB" id="2570341at2"/>
<dbReference type="EMBL" id="RBXO01000001">
    <property type="protein sequence ID" value="RKT54839.1"/>
    <property type="molecule type" value="Genomic_DNA"/>
</dbReference>
<evidence type="ECO:0000259" key="6">
    <source>
        <dbReference type="PROSITE" id="PS50977"/>
    </source>
</evidence>
<dbReference type="GO" id="GO:0000976">
    <property type="term" value="F:transcription cis-regulatory region binding"/>
    <property type="evidence" value="ECO:0007669"/>
    <property type="project" value="TreeGrafter"/>
</dbReference>
<gene>
    <name evidence="7" type="ORF">C8E97_3488</name>
</gene>
<dbReference type="PANTHER" id="PTHR30055:SF151">
    <property type="entry name" value="TRANSCRIPTIONAL REGULATORY PROTEIN"/>
    <property type="match status" value="1"/>
</dbReference>
<dbReference type="Gene3D" id="1.10.10.60">
    <property type="entry name" value="Homeodomain-like"/>
    <property type="match status" value="1"/>
</dbReference>
<accession>A0A495W049</accession>